<organism evidence="3 4">
    <name type="scientific">Bacteroides xylanisolvens</name>
    <dbReference type="NCBI Taxonomy" id="371601"/>
    <lineage>
        <taxon>Bacteria</taxon>
        <taxon>Pseudomonadati</taxon>
        <taxon>Bacteroidota</taxon>
        <taxon>Bacteroidia</taxon>
        <taxon>Bacteroidales</taxon>
        <taxon>Bacteroidaceae</taxon>
        <taxon>Bacteroides</taxon>
    </lineage>
</organism>
<accession>A0A412VZ31</accession>
<protein>
    <recommendedName>
        <fullName evidence="5">DUF4141 domain-containing protein</fullName>
    </recommendedName>
</protein>
<feature type="coiled-coil region" evidence="1">
    <location>
        <begin position="64"/>
        <end position="98"/>
    </location>
</feature>
<evidence type="ECO:0000313" key="3">
    <source>
        <dbReference type="EMBL" id="RGV14975.1"/>
    </source>
</evidence>
<keyword evidence="2" id="KW-0732">Signal</keyword>
<keyword evidence="1" id="KW-0175">Coiled coil</keyword>
<dbReference type="AlphaFoldDB" id="A0A412VZ31"/>
<name>A0A412VZ31_9BACE</name>
<dbReference type="RefSeq" id="WP_117809636.1">
    <property type="nucleotide sequence ID" value="NZ_JAQCUV010000030.1"/>
</dbReference>
<evidence type="ECO:0000313" key="4">
    <source>
        <dbReference type="Proteomes" id="UP000283369"/>
    </source>
</evidence>
<reference evidence="3 4" key="1">
    <citation type="submission" date="2018-08" db="EMBL/GenBank/DDBJ databases">
        <title>A genome reference for cultivated species of the human gut microbiota.</title>
        <authorList>
            <person name="Zou Y."/>
            <person name="Xue W."/>
            <person name="Luo G."/>
        </authorList>
    </citation>
    <scope>NUCLEOTIDE SEQUENCE [LARGE SCALE GENOMIC DNA]</scope>
    <source>
        <strain evidence="3 4">AF14-7</strain>
    </source>
</reference>
<dbReference type="EMBL" id="QRYV01000020">
    <property type="protein sequence ID" value="RGV14975.1"/>
    <property type="molecule type" value="Genomic_DNA"/>
</dbReference>
<gene>
    <name evidence="3" type="ORF">DWW25_09900</name>
</gene>
<evidence type="ECO:0000256" key="2">
    <source>
        <dbReference type="SAM" id="SignalP"/>
    </source>
</evidence>
<evidence type="ECO:0008006" key="5">
    <source>
        <dbReference type="Google" id="ProtNLM"/>
    </source>
</evidence>
<proteinExistence type="predicted"/>
<feature type="chain" id="PRO_5019262323" description="DUF4141 domain-containing protein" evidence="2">
    <location>
        <begin position="20"/>
        <end position="247"/>
    </location>
</feature>
<evidence type="ECO:0000256" key="1">
    <source>
        <dbReference type="SAM" id="Coils"/>
    </source>
</evidence>
<dbReference type="Proteomes" id="UP000283369">
    <property type="component" value="Unassembled WGS sequence"/>
</dbReference>
<comment type="caution">
    <text evidence="3">The sequence shown here is derived from an EMBL/GenBank/DDBJ whole genome shotgun (WGS) entry which is preliminary data.</text>
</comment>
<sequence length="247" mass="29103">MKKFILLLMLFSFIENIVAQNEVTSTPVKGREKHIAGLQVDSIMLLDSMAQRLYPLINQLIRDLRIQNNSNIETQQNNEELKKENDRLKIVNSDLTGKLDTMYVQIAMTYLSLKYSPTRVKFALEMFDRIANEQVKTEYSWVNKMLKEYEKSMVEVKTVVQRAQNDAVRMEKPMKEMYADAYMNKIKEMSYYKMYYRGKSVIEYLDNEITKVLKLLDAHKNKYQNYTADFTEVINNLTFEDTTGTVQ</sequence>
<feature type="signal peptide" evidence="2">
    <location>
        <begin position="1"/>
        <end position="19"/>
    </location>
</feature>